<feature type="domain" description="RDD" evidence="7">
    <location>
        <begin position="15"/>
        <end position="150"/>
    </location>
</feature>
<evidence type="ECO:0000256" key="6">
    <source>
        <dbReference type="SAM" id="Phobius"/>
    </source>
</evidence>
<dbReference type="RefSeq" id="WP_004582656.1">
    <property type="nucleotide sequence ID" value="NZ_AP028878.1"/>
</dbReference>
<dbReference type="EMBL" id="APLQ01000014">
    <property type="protein sequence ID" value="ENO14438.1"/>
    <property type="molecule type" value="Genomic_DNA"/>
</dbReference>
<evidence type="ECO:0000313" key="8">
    <source>
        <dbReference type="EMBL" id="ENO14438.1"/>
    </source>
</evidence>
<comment type="caution">
    <text evidence="8">The sequence shown here is derived from an EMBL/GenBank/DDBJ whole genome shotgun (WGS) entry which is preliminary data.</text>
</comment>
<gene>
    <name evidence="8" type="ORF">J057_23630</name>
</gene>
<dbReference type="GO" id="GO:0005886">
    <property type="term" value="C:plasma membrane"/>
    <property type="evidence" value="ECO:0007669"/>
    <property type="project" value="UniProtKB-SubCell"/>
</dbReference>
<dbReference type="InterPro" id="IPR051791">
    <property type="entry name" value="Pra-immunoreactive"/>
</dbReference>
<comment type="subcellular location">
    <subcellularLocation>
        <location evidence="1">Cell membrane</location>
        <topology evidence="1">Multi-pass membrane protein</topology>
    </subcellularLocation>
</comment>
<keyword evidence="4 6" id="KW-1133">Transmembrane helix</keyword>
<dbReference type="Proteomes" id="UP000013165">
    <property type="component" value="Unassembled WGS sequence"/>
</dbReference>
<evidence type="ECO:0000256" key="1">
    <source>
        <dbReference type="ARBA" id="ARBA00004651"/>
    </source>
</evidence>
<keyword evidence="9" id="KW-1185">Reference proteome</keyword>
<dbReference type="HOGENOM" id="CLU_053152_4_1_6"/>
<keyword evidence="2" id="KW-1003">Cell membrane</keyword>
<dbReference type="eggNOG" id="COG1714">
    <property type="taxonomic scope" value="Bacteria"/>
</dbReference>
<name>N6X061_9GAMM</name>
<feature type="transmembrane region" description="Helical" evidence="6">
    <location>
        <begin position="21"/>
        <end position="49"/>
    </location>
</feature>
<protein>
    <submittedName>
        <fullName evidence="8">RDD family protein</fullName>
    </submittedName>
</protein>
<organism evidence="8 9">
    <name type="scientific">Marinobacter nanhaiticus D15-8W</name>
    <dbReference type="NCBI Taxonomy" id="626887"/>
    <lineage>
        <taxon>Bacteria</taxon>
        <taxon>Pseudomonadati</taxon>
        <taxon>Pseudomonadota</taxon>
        <taxon>Gammaproteobacteria</taxon>
        <taxon>Pseudomonadales</taxon>
        <taxon>Marinobacteraceae</taxon>
        <taxon>Marinobacter</taxon>
    </lineage>
</organism>
<evidence type="ECO:0000256" key="4">
    <source>
        <dbReference type="ARBA" id="ARBA00022989"/>
    </source>
</evidence>
<dbReference type="PANTHER" id="PTHR36115">
    <property type="entry name" value="PROLINE-RICH ANTIGEN HOMOLOG-RELATED"/>
    <property type="match status" value="1"/>
</dbReference>
<proteinExistence type="predicted"/>
<dbReference type="PATRIC" id="fig|626887.3.peg.4728"/>
<reference evidence="8 9" key="1">
    <citation type="journal article" date="2013" name="Genome Announc.">
        <title>Genome Sequence of the Polycyclic Aromatic Hydrocarbon-Degrading Bacterium Strain Marinobacter nanhaiticus D15-8WT.</title>
        <authorList>
            <person name="Cui Z."/>
            <person name="Gao W."/>
            <person name="Li Q."/>
            <person name="Xu G."/>
            <person name="Zheng L."/>
        </authorList>
    </citation>
    <scope>NUCLEOTIDE SEQUENCE [LARGE SCALE GENOMIC DNA]</scope>
    <source>
        <strain evidence="8 9">D15-8W</strain>
    </source>
</reference>
<dbReference type="PANTHER" id="PTHR36115:SF10">
    <property type="entry name" value="RDD DOMAIN-CONTAINING PROTEIN"/>
    <property type="match status" value="1"/>
</dbReference>
<keyword evidence="3 6" id="KW-0812">Transmembrane</keyword>
<dbReference type="InterPro" id="IPR010432">
    <property type="entry name" value="RDD"/>
</dbReference>
<evidence type="ECO:0000313" key="9">
    <source>
        <dbReference type="Proteomes" id="UP000013165"/>
    </source>
</evidence>
<evidence type="ECO:0000256" key="3">
    <source>
        <dbReference type="ARBA" id="ARBA00022692"/>
    </source>
</evidence>
<dbReference type="OrthoDB" id="9793824at2"/>
<dbReference type="Pfam" id="PF06271">
    <property type="entry name" value="RDD"/>
    <property type="match status" value="1"/>
</dbReference>
<sequence>MPRRFHPEEELLPPASLLKRLLAMLYDGLICIAVLIVATWGYTMLAAWVVGFEDYKQMAESGQINSDPLLTSFLFVVLFLFFGYFWTRTGQTLGMQVWRVRIENPDGTSIRWPQALLRFLMGWVSWFACGLGYLWMLWDSESKSWTDRFSDSKVVRVPKEMKK</sequence>
<keyword evidence="5 6" id="KW-0472">Membrane</keyword>
<feature type="transmembrane region" description="Helical" evidence="6">
    <location>
        <begin position="119"/>
        <end position="138"/>
    </location>
</feature>
<feature type="transmembrane region" description="Helical" evidence="6">
    <location>
        <begin position="69"/>
        <end position="86"/>
    </location>
</feature>
<dbReference type="STRING" id="626887.J057_23630"/>
<dbReference type="AlphaFoldDB" id="N6X061"/>
<accession>N6X061</accession>
<evidence type="ECO:0000259" key="7">
    <source>
        <dbReference type="Pfam" id="PF06271"/>
    </source>
</evidence>
<evidence type="ECO:0000256" key="5">
    <source>
        <dbReference type="ARBA" id="ARBA00023136"/>
    </source>
</evidence>
<evidence type="ECO:0000256" key="2">
    <source>
        <dbReference type="ARBA" id="ARBA00022475"/>
    </source>
</evidence>